<dbReference type="RefSeq" id="WP_006441666.1">
    <property type="nucleotide sequence ID" value="NZ_CP036524.1"/>
</dbReference>
<dbReference type="STRING" id="553973.CLOHYLEM_04332"/>
<feature type="active site" description="Proton donor" evidence="4">
    <location>
        <position position="48"/>
    </location>
</feature>
<dbReference type="OrthoDB" id="9804790at2"/>
<dbReference type="Pfam" id="PF00248">
    <property type="entry name" value="Aldo_ket_red"/>
    <property type="match status" value="1"/>
</dbReference>
<keyword evidence="9" id="KW-1185">Reference proteome</keyword>
<evidence type="ECO:0000259" key="7">
    <source>
        <dbReference type="Pfam" id="PF00248"/>
    </source>
</evidence>
<dbReference type="PROSITE" id="PS00062">
    <property type="entry name" value="ALDOKETO_REDUCTASE_2"/>
    <property type="match status" value="1"/>
</dbReference>
<dbReference type="FunFam" id="3.20.20.100:FF:000015">
    <property type="entry name" value="Oxidoreductase, aldo/keto reductase family"/>
    <property type="match status" value="1"/>
</dbReference>
<accession>C0BWZ8</accession>
<dbReference type="Gene3D" id="3.20.20.100">
    <property type="entry name" value="NADP-dependent oxidoreductase domain"/>
    <property type="match status" value="1"/>
</dbReference>
<name>C0BWZ8_9FIRM</name>
<feature type="site" description="Lowers pKa of active site Tyr" evidence="6">
    <location>
        <position position="73"/>
    </location>
</feature>
<reference evidence="8" key="1">
    <citation type="submission" date="2009-02" db="EMBL/GenBank/DDBJ databases">
        <authorList>
            <person name="Fulton L."/>
            <person name="Clifton S."/>
            <person name="Fulton B."/>
            <person name="Xu J."/>
            <person name="Minx P."/>
            <person name="Pepin K.H."/>
            <person name="Johnson M."/>
            <person name="Bhonagiri V."/>
            <person name="Nash W.E."/>
            <person name="Mardis E.R."/>
            <person name="Wilson R.K."/>
        </authorList>
    </citation>
    <scope>NUCLEOTIDE SEQUENCE [LARGE SCALE GENOMIC DNA]</scope>
    <source>
        <strain evidence="8">DSM 15053</strain>
    </source>
</reference>
<dbReference type="CDD" id="cd19071">
    <property type="entry name" value="AKR_AKR1-5-like"/>
    <property type="match status" value="1"/>
</dbReference>
<keyword evidence="2" id="KW-0521">NADP</keyword>
<evidence type="ECO:0000256" key="1">
    <source>
        <dbReference type="ARBA" id="ARBA00007905"/>
    </source>
</evidence>
<evidence type="ECO:0000256" key="4">
    <source>
        <dbReference type="PIRSR" id="PIRSR000097-1"/>
    </source>
</evidence>
<reference evidence="8" key="2">
    <citation type="submission" date="2013-06" db="EMBL/GenBank/DDBJ databases">
        <title>Draft genome sequence of Clostridium hylemonae (DSM 15053).</title>
        <authorList>
            <person name="Sudarsanam P."/>
            <person name="Ley R."/>
            <person name="Guruge J."/>
            <person name="Turnbaugh P.J."/>
            <person name="Mahowald M."/>
            <person name="Liep D."/>
            <person name="Gordon J."/>
        </authorList>
    </citation>
    <scope>NUCLEOTIDE SEQUENCE</scope>
    <source>
        <strain evidence="8">DSM 15053</strain>
    </source>
</reference>
<dbReference type="PANTHER" id="PTHR43827">
    <property type="entry name" value="2,5-DIKETO-D-GLUCONIC ACID REDUCTASE"/>
    <property type="match status" value="1"/>
</dbReference>
<feature type="binding site" evidence="5">
    <location>
        <position position="106"/>
    </location>
    <ligand>
        <name>substrate</name>
    </ligand>
</feature>
<dbReference type="eggNOG" id="COG0656">
    <property type="taxonomic scope" value="Bacteria"/>
</dbReference>
<dbReference type="HOGENOM" id="CLU_023205_0_1_9"/>
<evidence type="ECO:0000256" key="2">
    <source>
        <dbReference type="ARBA" id="ARBA00022857"/>
    </source>
</evidence>
<dbReference type="PROSITE" id="PS00798">
    <property type="entry name" value="ALDOKETO_REDUCTASE_1"/>
    <property type="match status" value="1"/>
</dbReference>
<organism evidence="8 9">
    <name type="scientific">[Clostridium] hylemonae DSM 15053</name>
    <dbReference type="NCBI Taxonomy" id="553973"/>
    <lineage>
        <taxon>Bacteria</taxon>
        <taxon>Bacillati</taxon>
        <taxon>Bacillota</taxon>
        <taxon>Clostridia</taxon>
        <taxon>Lachnospirales</taxon>
        <taxon>Lachnospiraceae</taxon>
    </lineage>
</organism>
<keyword evidence="3" id="KW-0560">Oxidoreductase</keyword>
<comment type="caution">
    <text evidence="8">The sequence shown here is derived from an EMBL/GenBank/DDBJ whole genome shotgun (WGS) entry which is preliminary data.</text>
</comment>
<sequence length="282" mass="31267">MEFKILRNGIKVPVLGLGTWFIDDDNADSAVISAVKIGYRHIDTAQAYGNERGVGTGIKACGIPREELFVTSKVAAEAKTYDAAAKSIDKTLDKMGLTYIDLMLIHSPQPWAEWRGGKRYFEENIQVWKALEDAYTAGKIKAIGVSNFLIDDLDNLLAHCEIKPMVNQLLIHIGNTPTELIDFCKQQNIVVEAYSPIAHGEALKNETIVAMANKYGVSVPQLCIKYVLNLGTVALPKTANAEHMQNNANLDFKISNEDMETLKALNFKDYGEYSFFPVFSGK</sequence>
<dbReference type="EMBL" id="ABYI02000007">
    <property type="protein sequence ID" value="EEG75596.1"/>
    <property type="molecule type" value="Genomic_DNA"/>
</dbReference>
<dbReference type="SUPFAM" id="SSF51430">
    <property type="entry name" value="NAD(P)-linked oxidoreductase"/>
    <property type="match status" value="1"/>
</dbReference>
<evidence type="ECO:0000313" key="9">
    <source>
        <dbReference type="Proteomes" id="UP000004893"/>
    </source>
</evidence>
<dbReference type="Proteomes" id="UP000004893">
    <property type="component" value="Unassembled WGS sequence"/>
</dbReference>
<dbReference type="InterPro" id="IPR036812">
    <property type="entry name" value="NAD(P)_OxRdtase_dom_sf"/>
</dbReference>
<evidence type="ECO:0000256" key="6">
    <source>
        <dbReference type="PIRSR" id="PIRSR000097-3"/>
    </source>
</evidence>
<dbReference type="GO" id="GO:0016616">
    <property type="term" value="F:oxidoreductase activity, acting on the CH-OH group of donors, NAD or NADP as acceptor"/>
    <property type="evidence" value="ECO:0007669"/>
    <property type="project" value="UniProtKB-ARBA"/>
</dbReference>
<evidence type="ECO:0000313" key="8">
    <source>
        <dbReference type="EMBL" id="EEG75596.1"/>
    </source>
</evidence>
<dbReference type="PRINTS" id="PR00069">
    <property type="entry name" value="ALDKETRDTASE"/>
</dbReference>
<dbReference type="InterPro" id="IPR020471">
    <property type="entry name" value="AKR"/>
</dbReference>
<evidence type="ECO:0000256" key="3">
    <source>
        <dbReference type="ARBA" id="ARBA00023002"/>
    </source>
</evidence>
<dbReference type="PANTHER" id="PTHR43827:SF3">
    <property type="entry name" value="NADP-DEPENDENT OXIDOREDUCTASE DOMAIN-CONTAINING PROTEIN"/>
    <property type="match status" value="1"/>
</dbReference>
<dbReference type="PIRSF" id="PIRSF000097">
    <property type="entry name" value="AKR"/>
    <property type="match status" value="1"/>
</dbReference>
<dbReference type="InterPro" id="IPR018170">
    <property type="entry name" value="Aldo/ket_reductase_CS"/>
</dbReference>
<protein>
    <submittedName>
        <fullName evidence="8">Oxidoreductase, aldo/keto reductase family protein</fullName>
    </submittedName>
</protein>
<dbReference type="AlphaFoldDB" id="C0BWZ8"/>
<gene>
    <name evidence="8" type="ORF">CLOHYLEM_04332</name>
</gene>
<dbReference type="InterPro" id="IPR023210">
    <property type="entry name" value="NADP_OxRdtase_dom"/>
</dbReference>
<proteinExistence type="inferred from homology"/>
<evidence type="ECO:0000256" key="5">
    <source>
        <dbReference type="PIRSR" id="PIRSR000097-2"/>
    </source>
</evidence>
<comment type="similarity">
    <text evidence="1">Belongs to the aldo/keto reductase family.</text>
</comment>
<feature type="domain" description="NADP-dependent oxidoreductase" evidence="7">
    <location>
        <begin position="15"/>
        <end position="265"/>
    </location>
</feature>